<evidence type="ECO:0000256" key="6">
    <source>
        <dbReference type="ARBA" id="ARBA00022989"/>
    </source>
</evidence>
<dbReference type="Pfam" id="PF00535">
    <property type="entry name" value="Glycos_transf_2"/>
    <property type="match status" value="1"/>
</dbReference>
<dbReference type="SUPFAM" id="SSF53448">
    <property type="entry name" value="Nucleotide-diphospho-sugar transferases"/>
    <property type="match status" value="1"/>
</dbReference>
<dbReference type="CDD" id="cd04187">
    <property type="entry name" value="DPM1_like_bac"/>
    <property type="match status" value="1"/>
</dbReference>
<dbReference type="RefSeq" id="WP_036088275.1">
    <property type="nucleotide sequence ID" value="NZ_CBCSHQ010000009.1"/>
</dbReference>
<evidence type="ECO:0000256" key="3">
    <source>
        <dbReference type="ARBA" id="ARBA00022676"/>
    </source>
</evidence>
<dbReference type="PANTHER" id="PTHR48090:SF8">
    <property type="entry name" value="GLYCOSYLTRANSFERASE CSBB-RELATED"/>
    <property type="match status" value="1"/>
</dbReference>
<keyword evidence="7" id="KW-0472">Membrane</keyword>
<evidence type="ECO:0000256" key="1">
    <source>
        <dbReference type="ARBA" id="ARBA00004651"/>
    </source>
</evidence>
<keyword evidence="2" id="KW-1003">Cell membrane</keyword>
<evidence type="ECO:0000256" key="4">
    <source>
        <dbReference type="ARBA" id="ARBA00022679"/>
    </source>
</evidence>
<evidence type="ECO:0000256" key="5">
    <source>
        <dbReference type="ARBA" id="ARBA00022692"/>
    </source>
</evidence>
<dbReference type="PANTHER" id="PTHR48090">
    <property type="entry name" value="UNDECAPRENYL-PHOSPHATE 4-DEOXY-4-FORMAMIDO-L-ARABINOSE TRANSFERASE-RELATED"/>
    <property type="match status" value="1"/>
</dbReference>
<accession>A0A099VXP2</accession>
<sequence length="326" mass="37646">MKEICILIPVYNEEESLPFLYDRLSQIRDRLHQYGFYFLFIDDGSKDDTVRVIQELQERDDAVQYVSLSRNYGKEVAMMAGFDYTNGDAVILLDADLQDPPELIPQMLKYWEQGYKDVYAKRVSRDGESWFKKWSSKTYYRFLQKMTSIDIQEDTGDFRLLDKTCIEALKQMRESQRYTKGMFSWMGFKKKEILFHRDARVAGETKWSYKKLFGLAMEGLTSLSIAPLRIATIIGSLAIVAAVVLSAYLVIHLLVSDAGVTSMPLIIDALLLMGGIQLLCTGLLGEYVGRIFMETKERPLYFVESSSIKPRRVLLSQSKFTERRKI</sequence>
<name>A0A099VXP2_9LIST</name>
<dbReference type="OrthoDB" id="9807778at2"/>
<dbReference type="STRING" id="1552123.EP57_16085"/>
<dbReference type="Gene3D" id="3.90.550.10">
    <property type="entry name" value="Spore Coat Polysaccharide Biosynthesis Protein SpsA, Chain A"/>
    <property type="match status" value="1"/>
</dbReference>
<dbReference type="AlphaFoldDB" id="A0A099VXP2"/>
<dbReference type="eggNOG" id="COG0463">
    <property type="taxonomic scope" value="Bacteria"/>
</dbReference>
<evidence type="ECO:0000256" key="7">
    <source>
        <dbReference type="ARBA" id="ARBA00023136"/>
    </source>
</evidence>
<protein>
    <submittedName>
        <fullName evidence="10">Glycosyl hydrolase</fullName>
    </submittedName>
</protein>
<dbReference type="Proteomes" id="UP000029844">
    <property type="component" value="Unassembled WGS sequence"/>
</dbReference>
<gene>
    <name evidence="10" type="ORF">EP57_16085</name>
</gene>
<evidence type="ECO:0000256" key="2">
    <source>
        <dbReference type="ARBA" id="ARBA00022475"/>
    </source>
</evidence>
<proteinExistence type="inferred from homology"/>
<dbReference type="InterPro" id="IPR050256">
    <property type="entry name" value="Glycosyltransferase_2"/>
</dbReference>
<keyword evidence="11" id="KW-1185">Reference proteome</keyword>
<comment type="subcellular location">
    <subcellularLocation>
        <location evidence="1">Cell membrane</location>
        <topology evidence="1">Multi-pass membrane protein</topology>
    </subcellularLocation>
</comment>
<keyword evidence="3" id="KW-0328">Glycosyltransferase</keyword>
<reference evidence="10 11" key="1">
    <citation type="submission" date="2014-05" db="EMBL/GenBank/DDBJ databases">
        <title>Novel Listeriaceae from food processing environments.</title>
        <authorList>
            <person name="den Bakker H.C."/>
        </authorList>
    </citation>
    <scope>NUCLEOTIDE SEQUENCE [LARGE SCALE GENOMIC DNA]</scope>
    <source>
        <strain evidence="10 11">FSL A5-0281</strain>
    </source>
</reference>
<dbReference type="FunFam" id="3.90.550.10:FF:000079">
    <property type="entry name" value="Probable glycosyl transferase"/>
    <property type="match status" value="1"/>
</dbReference>
<keyword evidence="5" id="KW-0812">Transmembrane</keyword>
<dbReference type="GO" id="GO:0005886">
    <property type="term" value="C:plasma membrane"/>
    <property type="evidence" value="ECO:0007669"/>
    <property type="project" value="UniProtKB-SubCell"/>
</dbReference>
<dbReference type="InterPro" id="IPR029044">
    <property type="entry name" value="Nucleotide-diphossugar_trans"/>
</dbReference>
<keyword evidence="4" id="KW-0808">Transferase</keyword>
<dbReference type="EMBL" id="JNFA01000031">
    <property type="protein sequence ID" value="KGL37547.1"/>
    <property type="molecule type" value="Genomic_DNA"/>
</dbReference>
<organism evidence="10 11">
    <name type="scientific">Listeria booriae</name>
    <dbReference type="NCBI Taxonomy" id="1552123"/>
    <lineage>
        <taxon>Bacteria</taxon>
        <taxon>Bacillati</taxon>
        <taxon>Bacillota</taxon>
        <taxon>Bacilli</taxon>
        <taxon>Bacillales</taxon>
        <taxon>Listeriaceae</taxon>
        <taxon>Listeria</taxon>
    </lineage>
</organism>
<evidence type="ECO:0000313" key="10">
    <source>
        <dbReference type="EMBL" id="KGL37547.1"/>
    </source>
</evidence>
<dbReference type="GO" id="GO:0016757">
    <property type="term" value="F:glycosyltransferase activity"/>
    <property type="evidence" value="ECO:0007669"/>
    <property type="project" value="UniProtKB-KW"/>
</dbReference>
<dbReference type="GeneID" id="58718851"/>
<dbReference type="InterPro" id="IPR001173">
    <property type="entry name" value="Glyco_trans_2-like"/>
</dbReference>
<comment type="similarity">
    <text evidence="8">Belongs to the glycosyltransferase 2 family. GtrB subfamily.</text>
</comment>
<evidence type="ECO:0000313" key="11">
    <source>
        <dbReference type="Proteomes" id="UP000029844"/>
    </source>
</evidence>
<dbReference type="GO" id="GO:0016787">
    <property type="term" value="F:hydrolase activity"/>
    <property type="evidence" value="ECO:0007669"/>
    <property type="project" value="UniProtKB-KW"/>
</dbReference>
<comment type="caution">
    <text evidence="10">The sequence shown here is derived from an EMBL/GenBank/DDBJ whole genome shotgun (WGS) entry which is preliminary data.</text>
</comment>
<evidence type="ECO:0000259" key="9">
    <source>
        <dbReference type="Pfam" id="PF00535"/>
    </source>
</evidence>
<keyword evidence="10" id="KW-0378">Hydrolase</keyword>
<keyword evidence="6" id="KW-1133">Transmembrane helix</keyword>
<feature type="domain" description="Glycosyltransferase 2-like" evidence="9">
    <location>
        <begin position="5"/>
        <end position="165"/>
    </location>
</feature>
<evidence type="ECO:0000256" key="8">
    <source>
        <dbReference type="ARBA" id="ARBA00038152"/>
    </source>
</evidence>